<comment type="similarity">
    <text evidence="2">Belongs to the methyl-accepting chemotaxis (MCP) protein family.</text>
</comment>
<evidence type="ECO:0000256" key="1">
    <source>
        <dbReference type="ARBA" id="ARBA00023224"/>
    </source>
</evidence>
<dbReference type="InterPro" id="IPR035965">
    <property type="entry name" value="PAS-like_dom_sf"/>
</dbReference>
<sequence length="671" mass="72054">MAFLARYTIGTKLKVCFAIIACIFMINSTLNFILISSVDESVMEVIDESFPRALSADKLGDSLLRIQQNYATLAMQQESTQNLQAEIDRLSVAFTEVASEFSSHFQSEGDEANLQLITDIQESFEFLIMENIKTVTMFREQGMNMGHAGQEKTGEVFEKLEMLIEKLRTTQIDLAHDTANMTDEIVDLMRIVIFVSGAIVLIACILVILFVRQSIVTPLRSIAAMAGRIAEGETSLRINILGHDEIADLSRAIDLLLDRIGKSLALNKAVLNAVPDPIFMTSATGEIKLANTAAIQMASIPEEKVIGQDCTDTFKTGTCGTPFHPNSQVGMDLGIIEYENSAGIAVYYQPKAVEVTDEAGENMGFLEVARDVTQMVANEREVAKHLEKLKTVNAEVDEASQVIAETTDGIAIQMDQVSSGAAAQTSKVSQSVEAMGQVKIRIDEIAESASQASQQATKAQEQARQGASVVSNAVEAISVVKVLSDELRKNVSSLGGQADSIGRVINVISDIADQTNLLALNAAIEAARAGDAGRGFAVVADEVRKLAEKTMSATKEVGQAVEQIQDGVRNNIEGMEKANGAIQHAAGLATESGESLEGIVPIVETSSEQISLIAHAVEELISINDTVNNYIQEVDAVSTEISFGMATSAKATADLAAMAHKLKELADSQQT</sequence>
<keyword evidence="4" id="KW-0472">Membrane</keyword>
<dbReference type="SMART" id="SM00091">
    <property type="entry name" value="PAS"/>
    <property type="match status" value="1"/>
</dbReference>
<dbReference type="Gene3D" id="6.10.340.10">
    <property type="match status" value="1"/>
</dbReference>
<keyword evidence="4" id="KW-0812">Transmembrane</keyword>
<dbReference type="SMART" id="SM00283">
    <property type="entry name" value="MA"/>
    <property type="match status" value="1"/>
</dbReference>
<dbReference type="Pfam" id="PF00672">
    <property type="entry name" value="HAMP"/>
    <property type="match status" value="1"/>
</dbReference>
<evidence type="ECO:0000313" key="11">
    <source>
        <dbReference type="Proteomes" id="UP000055611"/>
    </source>
</evidence>
<dbReference type="CDD" id="cd11386">
    <property type="entry name" value="MCP_signal"/>
    <property type="match status" value="1"/>
</dbReference>
<dbReference type="RefSeq" id="WP_066802713.1">
    <property type="nucleotide sequence ID" value="NZ_SOBK01000001.1"/>
</dbReference>
<dbReference type="SUPFAM" id="SSF58104">
    <property type="entry name" value="Methyl-accepting chemotaxis protein (MCP) signaling domain"/>
    <property type="match status" value="1"/>
</dbReference>
<dbReference type="PROSITE" id="PS50112">
    <property type="entry name" value="PAS"/>
    <property type="match status" value="1"/>
</dbReference>
<feature type="transmembrane region" description="Helical" evidence="4">
    <location>
        <begin position="15"/>
        <end position="35"/>
    </location>
</feature>
<dbReference type="Gene3D" id="1.10.287.950">
    <property type="entry name" value="Methyl-accepting chemotaxis protein"/>
    <property type="match status" value="1"/>
</dbReference>
<evidence type="ECO:0000313" key="10">
    <source>
        <dbReference type="EMBL" id="TDT92290.1"/>
    </source>
</evidence>
<dbReference type="OrthoDB" id="9816383at2"/>
<dbReference type="PROSITE" id="PS50885">
    <property type="entry name" value="HAMP"/>
    <property type="match status" value="1"/>
</dbReference>
<gene>
    <name evidence="9" type="ORF">AWY79_09080</name>
    <name evidence="10" type="ORF">EDC59_101696</name>
</gene>
<protein>
    <submittedName>
        <fullName evidence="9">Chemotaxis protein</fullName>
    </submittedName>
    <submittedName>
        <fullName evidence="10">Methyl-accepting chemotaxis sensory transducer with Pas/Pac sensor</fullName>
    </submittedName>
</protein>
<evidence type="ECO:0000256" key="4">
    <source>
        <dbReference type="SAM" id="Phobius"/>
    </source>
</evidence>
<dbReference type="InterPro" id="IPR000700">
    <property type="entry name" value="PAS-assoc_C"/>
</dbReference>
<evidence type="ECO:0000259" key="6">
    <source>
        <dbReference type="PROSITE" id="PS50112"/>
    </source>
</evidence>
<proteinExistence type="inferred from homology"/>
<dbReference type="InterPro" id="IPR000014">
    <property type="entry name" value="PAS"/>
</dbReference>
<evidence type="ECO:0000256" key="2">
    <source>
        <dbReference type="ARBA" id="ARBA00029447"/>
    </source>
</evidence>
<dbReference type="Pfam" id="PF00015">
    <property type="entry name" value="MCPsignal"/>
    <property type="match status" value="1"/>
</dbReference>
<reference evidence="9 11" key="1">
    <citation type="journal article" date="2016" name="Front. Microbiol.">
        <title>Genome Sequence of the Piezophilic, Mesophilic Sulfate-Reducing Bacterium Desulfovibrio indicus J2T.</title>
        <authorList>
            <person name="Cao J."/>
            <person name="Maignien L."/>
            <person name="Shao Z."/>
            <person name="Alain K."/>
            <person name="Jebbar M."/>
        </authorList>
    </citation>
    <scope>NUCLEOTIDE SEQUENCE [LARGE SCALE GENOMIC DNA]</scope>
    <source>
        <strain evidence="9 11">J2</strain>
    </source>
</reference>
<dbReference type="CDD" id="cd00130">
    <property type="entry name" value="PAS"/>
    <property type="match status" value="1"/>
</dbReference>
<evidence type="ECO:0000259" key="8">
    <source>
        <dbReference type="PROSITE" id="PS50885"/>
    </source>
</evidence>
<dbReference type="PANTHER" id="PTHR32089:SF112">
    <property type="entry name" value="LYSOZYME-LIKE PROTEIN-RELATED"/>
    <property type="match status" value="1"/>
</dbReference>
<dbReference type="EMBL" id="CP014206">
    <property type="protein sequence ID" value="AMK11257.1"/>
    <property type="molecule type" value="Genomic_DNA"/>
</dbReference>
<dbReference type="Gene3D" id="3.30.450.20">
    <property type="entry name" value="PAS domain"/>
    <property type="match status" value="1"/>
</dbReference>
<reference evidence="10 12" key="2">
    <citation type="submission" date="2019-03" db="EMBL/GenBank/DDBJ databases">
        <title>Genomic Encyclopedia of Type Strains, Phase IV (KMG-IV): sequencing the most valuable type-strain genomes for metagenomic binning, comparative biology and taxonomic classification.</title>
        <authorList>
            <person name="Goeker M."/>
        </authorList>
    </citation>
    <scope>NUCLEOTIDE SEQUENCE [LARGE SCALE GENOMIC DNA]</scope>
    <source>
        <strain evidence="10 12">DSM 101483</strain>
    </source>
</reference>
<keyword evidence="4" id="KW-1133">Transmembrane helix</keyword>
<dbReference type="InterPro" id="IPR004089">
    <property type="entry name" value="MCPsignal_dom"/>
</dbReference>
<dbReference type="Proteomes" id="UP000295506">
    <property type="component" value="Unassembled WGS sequence"/>
</dbReference>
<accession>A0A126QN65</accession>
<keyword evidence="1 3" id="KW-0807">Transducer</keyword>
<dbReference type="PROSITE" id="PS50113">
    <property type="entry name" value="PAC"/>
    <property type="match status" value="1"/>
</dbReference>
<dbReference type="AlphaFoldDB" id="A0A126QN65"/>
<keyword evidence="11" id="KW-1185">Reference proteome</keyword>
<feature type="domain" description="HAMP" evidence="8">
    <location>
        <begin position="213"/>
        <end position="265"/>
    </location>
</feature>
<evidence type="ECO:0000313" key="12">
    <source>
        <dbReference type="Proteomes" id="UP000295506"/>
    </source>
</evidence>
<dbReference type="InterPro" id="IPR013767">
    <property type="entry name" value="PAS_fold"/>
</dbReference>
<dbReference type="InterPro" id="IPR003660">
    <property type="entry name" value="HAMP_dom"/>
</dbReference>
<evidence type="ECO:0000313" key="9">
    <source>
        <dbReference type="EMBL" id="AMK11257.1"/>
    </source>
</evidence>
<feature type="domain" description="PAS" evidence="6">
    <location>
        <begin position="263"/>
        <end position="308"/>
    </location>
</feature>
<dbReference type="CDD" id="cd06225">
    <property type="entry name" value="HAMP"/>
    <property type="match status" value="1"/>
</dbReference>
<feature type="domain" description="PAC" evidence="7">
    <location>
        <begin position="329"/>
        <end position="384"/>
    </location>
</feature>
<name>A0A126QN65_9BACT</name>
<dbReference type="GO" id="GO:0016020">
    <property type="term" value="C:membrane"/>
    <property type="evidence" value="ECO:0007669"/>
    <property type="project" value="InterPro"/>
</dbReference>
<dbReference type="GO" id="GO:0006355">
    <property type="term" value="P:regulation of DNA-templated transcription"/>
    <property type="evidence" value="ECO:0007669"/>
    <property type="project" value="InterPro"/>
</dbReference>
<evidence type="ECO:0000259" key="5">
    <source>
        <dbReference type="PROSITE" id="PS50111"/>
    </source>
</evidence>
<dbReference type="SUPFAM" id="SSF55785">
    <property type="entry name" value="PYP-like sensor domain (PAS domain)"/>
    <property type="match status" value="1"/>
</dbReference>
<dbReference type="PROSITE" id="PS50111">
    <property type="entry name" value="CHEMOTAXIS_TRANSDUC_2"/>
    <property type="match status" value="1"/>
</dbReference>
<dbReference type="PANTHER" id="PTHR32089">
    <property type="entry name" value="METHYL-ACCEPTING CHEMOTAXIS PROTEIN MCPB"/>
    <property type="match status" value="1"/>
</dbReference>
<dbReference type="SMART" id="SM00304">
    <property type="entry name" value="HAMP"/>
    <property type="match status" value="1"/>
</dbReference>
<dbReference type="KEGG" id="dej:AWY79_09080"/>
<evidence type="ECO:0000256" key="3">
    <source>
        <dbReference type="PROSITE-ProRule" id="PRU00284"/>
    </source>
</evidence>
<dbReference type="Pfam" id="PF00989">
    <property type="entry name" value="PAS"/>
    <property type="match status" value="1"/>
</dbReference>
<dbReference type="Proteomes" id="UP000055611">
    <property type="component" value="Chromosome"/>
</dbReference>
<dbReference type="EMBL" id="SOBK01000001">
    <property type="protein sequence ID" value="TDT92290.1"/>
    <property type="molecule type" value="Genomic_DNA"/>
</dbReference>
<evidence type="ECO:0000259" key="7">
    <source>
        <dbReference type="PROSITE" id="PS50113"/>
    </source>
</evidence>
<organism evidence="10 12">
    <name type="scientific">Pseudodesulfovibrio indicus</name>
    <dbReference type="NCBI Taxonomy" id="1716143"/>
    <lineage>
        <taxon>Bacteria</taxon>
        <taxon>Pseudomonadati</taxon>
        <taxon>Thermodesulfobacteriota</taxon>
        <taxon>Desulfovibrionia</taxon>
        <taxon>Desulfovibrionales</taxon>
        <taxon>Desulfovibrionaceae</taxon>
    </lineage>
</organism>
<feature type="domain" description="Methyl-accepting transducer" evidence="5">
    <location>
        <begin position="399"/>
        <end position="635"/>
    </location>
</feature>
<dbReference type="GO" id="GO:0007165">
    <property type="term" value="P:signal transduction"/>
    <property type="evidence" value="ECO:0007669"/>
    <property type="project" value="UniProtKB-KW"/>
</dbReference>
<feature type="transmembrane region" description="Helical" evidence="4">
    <location>
        <begin position="191"/>
        <end position="211"/>
    </location>
</feature>